<evidence type="ECO:0000256" key="4">
    <source>
        <dbReference type="ARBA" id="ARBA00022989"/>
    </source>
</evidence>
<organism evidence="9 10">
    <name type="scientific">Helianthus annuus</name>
    <name type="common">Common sunflower</name>
    <dbReference type="NCBI Taxonomy" id="4232"/>
    <lineage>
        <taxon>Eukaryota</taxon>
        <taxon>Viridiplantae</taxon>
        <taxon>Streptophyta</taxon>
        <taxon>Embryophyta</taxon>
        <taxon>Tracheophyta</taxon>
        <taxon>Spermatophyta</taxon>
        <taxon>Magnoliopsida</taxon>
        <taxon>eudicotyledons</taxon>
        <taxon>Gunneridae</taxon>
        <taxon>Pentapetalae</taxon>
        <taxon>asterids</taxon>
        <taxon>campanulids</taxon>
        <taxon>Asterales</taxon>
        <taxon>Asteraceae</taxon>
        <taxon>Asteroideae</taxon>
        <taxon>Heliantheae alliance</taxon>
        <taxon>Heliantheae</taxon>
        <taxon>Helianthus</taxon>
    </lineage>
</organism>
<keyword evidence="3 7" id="KW-0812">Transmembrane</keyword>
<evidence type="ECO:0000313" key="8">
    <source>
        <dbReference type="EMBL" id="KAF5820380.1"/>
    </source>
</evidence>
<dbReference type="Proteomes" id="UP000215914">
    <property type="component" value="Chromosome 1"/>
</dbReference>
<dbReference type="OMA" id="LSLTTCM"/>
<evidence type="ECO:0000256" key="3">
    <source>
        <dbReference type="ARBA" id="ARBA00022692"/>
    </source>
</evidence>
<proteinExistence type="inferred from homology"/>
<accession>A0A251VJQ3</accession>
<feature type="region of interest" description="Disordered" evidence="6">
    <location>
        <begin position="1"/>
        <end position="35"/>
    </location>
</feature>
<dbReference type="Pfam" id="PF03073">
    <property type="entry name" value="TspO_MBR"/>
    <property type="match status" value="1"/>
</dbReference>
<protein>
    <submittedName>
        <fullName evidence="9">Putative outer membrane tryptophan-rich sensory protein</fullName>
    </submittedName>
</protein>
<gene>
    <name evidence="9" type="primary">ATTSPO</name>
    <name evidence="9" type="ORF">HannXRQ_Chr01g0001291</name>
    <name evidence="8" type="ORF">HanXRQr2_Chr01g0001571</name>
</gene>
<evidence type="ECO:0000256" key="1">
    <source>
        <dbReference type="ARBA" id="ARBA00004141"/>
    </source>
</evidence>
<dbReference type="Gene3D" id="1.20.1260.100">
    <property type="entry name" value="TspO/MBR protein"/>
    <property type="match status" value="1"/>
</dbReference>
<reference evidence="8" key="3">
    <citation type="submission" date="2020-06" db="EMBL/GenBank/DDBJ databases">
        <title>Helianthus annuus Genome sequencing and assembly Release 2.</title>
        <authorList>
            <person name="Gouzy J."/>
            <person name="Langlade N."/>
            <person name="Munos S."/>
        </authorList>
    </citation>
    <scope>NUCLEOTIDE SEQUENCE</scope>
    <source>
        <tissue evidence="8">Leaves</tissue>
    </source>
</reference>
<feature type="transmembrane region" description="Helical" evidence="7">
    <location>
        <begin position="39"/>
        <end position="60"/>
    </location>
</feature>
<keyword evidence="4 7" id="KW-1133">Transmembrane helix</keyword>
<feature type="compositionally biased region" description="Polar residues" evidence="6">
    <location>
        <begin position="13"/>
        <end position="34"/>
    </location>
</feature>
<dbReference type="PANTHER" id="PTHR10057">
    <property type="entry name" value="PERIPHERAL-TYPE BENZODIAZEPINE RECEPTOR"/>
    <property type="match status" value="1"/>
</dbReference>
<dbReference type="STRING" id="4232.A0A251VJQ3"/>
<dbReference type="GO" id="GO:0033013">
    <property type="term" value="P:tetrapyrrole metabolic process"/>
    <property type="evidence" value="ECO:0007669"/>
    <property type="project" value="UniProtKB-ARBA"/>
</dbReference>
<dbReference type="EMBL" id="CM007890">
    <property type="protein sequence ID" value="OTG35858.1"/>
    <property type="molecule type" value="Genomic_DNA"/>
</dbReference>
<reference evidence="9" key="2">
    <citation type="submission" date="2017-02" db="EMBL/GenBank/DDBJ databases">
        <title>Sunflower complete genome.</title>
        <authorList>
            <person name="Langlade N."/>
            <person name="Munos S."/>
        </authorList>
    </citation>
    <scope>NUCLEOTIDE SEQUENCE [LARGE SCALE GENOMIC DNA]</scope>
    <source>
        <tissue evidence="9">Leaves</tissue>
    </source>
</reference>
<evidence type="ECO:0000256" key="5">
    <source>
        <dbReference type="ARBA" id="ARBA00023136"/>
    </source>
</evidence>
<dbReference type="InParanoid" id="A0A251VJQ3"/>
<dbReference type="Gramene" id="mRNA:HanXRQr2_Chr01g0001571">
    <property type="protein sequence ID" value="mRNA:HanXRQr2_Chr01g0001571"/>
    <property type="gene ID" value="HanXRQr2_Chr01g0001571"/>
</dbReference>
<dbReference type="EMBL" id="MNCJ02000316">
    <property type="protein sequence ID" value="KAF5820380.1"/>
    <property type="molecule type" value="Genomic_DNA"/>
</dbReference>
<feature type="transmembrane region" description="Helical" evidence="7">
    <location>
        <begin position="137"/>
        <end position="154"/>
    </location>
</feature>
<sequence length="191" mass="21215">MDSTSQELKHRATTTTTEDQSPTLQPNTKTQKQRIPTRGIRSLAVGIAIPLALTLANISIFGWNRTYRTIHKPFWVPPLWALHLTCLGSAFIMGLSAWLVWAEGGFHKNPSAVGFYLGQLGLSLAWDPVFFKMGAARLGLLVCLGQMATMWSCLKMFGRVNRTAGDLGMVKGVFVYRSLCFHVLWSCNVII</sequence>
<dbReference type="FunCoup" id="A0A251VJQ3">
    <property type="interactions" value="103"/>
</dbReference>
<dbReference type="CDD" id="cd15904">
    <property type="entry name" value="TSPO_MBR"/>
    <property type="match status" value="1"/>
</dbReference>
<reference evidence="8 10" key="1">
    <citation type="journal article" date="2017" name="Nature">
        <title>The sunflower genome provides insights into oil metabolism, flowering and Asterid evolution.</title>
        <authorList>
            <person name="Badouin H."/>
            <person name="Gouzy J."/>
            <person name="Grassa C.J."/>
            <person name="Murat F."/>
            <person name="Staton S.E."/>
            <person name="Cottret L."/>
            <person name="Lelandais-Briere C."/>
            <person name="Owens G.L."/>
            <person name="Carrere S."/>
            <person name="Mayjonade B."/>
            <person name="Legrand L."/>
            <person name="Gill N."/>
            <person name="Kane N.C."/>
            <person name="Bowers J.E."/>
            <person name="Hubner S."/>
            <person name="Bellec A."/>
            <person name="Berard A."/>
            <person name="Berges H."/>
            <person name="Blanchet N."/>
            <person name="Boniface M.C."/>
            <person name="Brunel D."/>
            <person name="Catrice O."/>
            <person name="Chaidir N."/>
            <person name="Claudel C."/>
            <person name="Donnadieu C."/>
            <person name="Faraut T."/>
            <person name="Fievet G."/>
            <person name="Helmstetter N."/>
            <person name="King M."/>
            <person name="Knapp S.J."/>
            <person name="Lai Z."/>
            <person name="Le Paslier M.C."/>
            <person name="Lippi Y."/>
            <person name="Lorenzon L."/>
            <person name="Mandel J.R."/>
            <person name="Marage G."/>
            <person name="Marchand G."/>
            <person name="Marquand E."/>
            <person name="Bret-Mestries E."/>
            <person name="Morien E."/>
            <person name="Nambeesan S."/>
            <person name="Nguyen T."/>
            <person name="Pegot-Espagnet P."/>
            <person name="Pouilly N."/>
            <person name="Raftis F."/>
            <person name="Sallet E."/>
            <person name="Schiex T."/>
            <person name="Thomas J."/>
            <person name="Vandecasteele C."/>
            <person name="Vares D."/>
            <person name="Vear F."/>
            <person name="Vautrin S."/>
            <person name="Crespi M."/>
            <person name="Mangin B."/>
            <person name="Burke J.M."/>
            <person name="Salse J."/>
            <person name="Munos S."/>
            <person name="Vincourt P."/>
            <person name="Rieseberg L.H."/>
            <person name="Langlade N.B."/>
        </authorList>
    </citation>
    <scope>NUCLEOTIDE SEQUENCE [LARGE SCALE GENOMIC DNA]</scope>
    <source>
        <strain evidence="10">cv. SF193</strain>
        <tissue evidence="8">Leaves</tissue>
    </source>
</reference>
<comment type="subcellular location">
    <subcellularLocation>
        <location evidence="1">Membrane</location>
        <topology evidence="1">Multi-pass membrane protein</topology>
    </subcellularLocation>
</comment>
<evidence type="ECO:0000313" key="10">
    <source>
        <dbReference type="Proteomes" id="UP000215914"/>
    </source>
</evidence>
<keyword evidence="10" id="KW-1185">Reference proteome</keyword>
<evidence type="ECO:0000256" key="7">
    <source>
        <dbReference type="SAM" id="Phobius"/>
    </source>
</evidence>
<name>A0A251VJQ3_HELAN</name>
<evidence type="ECO:0000256" key="6">
    <source>
        <dbReference type="SAM" id="MobiDB-lite"/>
    </source>
</evidence>
<evidence type="ECO:0000256" key="2">
    <source>
        <dbReference type="ARBA" id="ARBA00007524"/>
    </source>
</evidence>
<dbReference type="InterPro" id="IPR004307">
    <property type="entry name" value="TspO_MBR"/>
</dbReference>
<dbReference type="PANTHER" id="PTHR10057:SF0">
    <property type="entry name" value="TRANSLOCATOR PROTEIN"/>
    <property type="match status" value="1"/>
</dbReference>
<dbReference type="GO" id="GO:0016020">
    <property type="term" value="C:membrane"/>
    <property type="evidence" value="ECO:0000318"/>
    <property type="project" value="GO_Central"/>
</dbReference>
<feature type="transmembrane region" description="Helical" evidence="7">
    <location>
        <begin position="80"/>
        <end position="101"/>
    </location>
</feature>
<evidence type="ECO:0000313" key="9">
    <source>
        <dbReference type="EMBL" id="OTG35858.1"/>
    </source>
</evidence>
<keyword evidence="5 7" id="KW-0472">Membrane</keyword>
<feature type="transmembrane region" description="Helical" evidence="7">
    <location>
        <begin position="113"/>
        <end position="131"/>
    </location>
</feature>
<dbReference type="InterPro" id="IPR038330">
    <property type="entry name" value="TspO/MBR-related_sf"/>
</dbReference>
<dbReference type="AlphaFoldDB" id="A0A251VJQ3"/>
<comment type="similarity">
    <text evidence="2">Belongs to the TspO/BZRP family.</text>
</comment>
<dbReference type="FunFam" id="1.20.1260.100:FF:000001">
    <property type="entry name" value="translocator protein 2"/>
    <property type="match status" value="1"/>
</dbReference>